<dbReference type="EMBL" id="LR796581">
    <property type="protein sequence ID" value="CAB4152780.1"/>
    <property type="molecule type" value="Genomic_DNA"/>
</dbReference>
<accession>A0A6J5N6E2</accession>
<name>A0A6J5N6E2_9CAUD</name>
<reference evidence="1" key="1">
    <citation type="submission" date="2020-04" db="EMBL/GenBank/DDBJ databases">
        <authorList>
            <person name="Chiriac C."/>
            <person name="Salcher M."/>
            <person name="Ghai R."/>
            <person name="Kavagutti S V."/>
        </authorList>
    </citation>
    <scope>NUCLEOTIDE SEQUENCE</scope>
</reference>
<proteinExistence type="predicted"/>
<sequence length="54" mass="6327">MKKPLLTAHITINTTRTDEVPNDFHYCADCRVRYCKERISAHILNRCAFFEGRA</sequence>
<evidence type="ECO:0000313" key="1">
    <source>
        <dbReference type="EMBL" id="CAB4152780.1"/>
    </source>
</evidence>
<gene>
    <name evidence="1" type="ORF">UFOVP607_31</name>
</gene>
<protein>
    <submittedName>
        <fullName evidence="1">Uncharacterized protein</fullName>
    </submittedName>
</protein>
<organism evidence="1">
    <name type="scientific">uncultured Caudovirales phage</name>
    <dbReference type="NCBI Taxonomy" id="2100421"/>
    <lineage>
        <taxon>Viruses</taxon>
        <taxon>Duplodnaviria</taxon>
        <taxon>Heunggongvirae</taxon>
        <taxon>Uroviricota</taxon>
        <taxon>Caudoviricetes</taxon>
        <taxon>Peduoviridae</taxon>
        <taxon>Maltschvirus</taxon>
        <taxon>Maltschvirus maltsch</taxon>
    </lineage>
</organism>